<proteinExistence type="predicted"/>
<dbReference type="SUPFAM" id="SSF56672">
    <property type="entry name" value="DNA/RNA polymerases"/>
    <property type="match status" value="1"/>
</dbReference>
<evidence type="ECO:0000313" key="2">
    <source>
        <dbReference type="Proteomes" id="UP000801492"/>
    </source>
</evidence>
<evidence type="ECO:0000313" key="1">
    <source>
        <dbReference type="EMBL" id="KAF2884685.1"/>
    </source>
</evidence>
<dbReference type="Gene3D" id="3.30.70.270">
    <property type="match status" value="1"/>
</dbReference>
<dbReference type="GO" id="GO:0071897">
    <property type="term" value="P:DNA biosynthetic process"/>
    <property type="evidence" value="ECO:0007669"/>
    <property type="project" value="UniProtKB-ARBA"/>
</dbReference>
<dbReference type="InterPro" id="IPR043502">
    <property type="entry name" value="DNA/RNA_pol_sf"/>
</dbReference>
<dbReference type="PANTHER" id="PTHR45749">
    <property type="match status" value="1"/>
</dbReference>
<dbReference type="PANTHER" id="PTHR45749:SF35">
    <property type="entry name" value="AC-LIKE TRANSPOSASE-RELATED"/>
    <property type="match status" value="1"/>
</dbReference>
<dbReference type="Proteomes" id="UP000801492">
    <property type="component" value="Unassembled WGS sequence"/>
</dbReference>
<keyword evidence="2" id="KW-1185">Reference proteome</keyword>
<sequence length="280" mass="32365">MIFPLNAVMRVQKSQMLSEKMPQYLGNQIQNESICLLSTKVKNSILEIVRRAKYSILNCTPDVSHTEQISVVLRYVVVNDDDTKKVQIKNIGLQKRYTDVRSNYRNDNSFKEVLAKGIDVDEKLARNLETHTTFIDLKQSNDSIPSTDYGLQCRTTRTCPNMGISIEDNKLFILNFADDQVVVAEDEDDVRYKVRKLNEKYRAWGLTINMEKTEYLTSQCHHGERSFSKLRLIKNYLRSTVLQECFAALAILAIESETLNEIKTEDIIKKFPAVKSRRKI</sequence>
<dbReference type="AlphaFoldDB" id="A0A8K0FXX1"/>
<name>A0A8K0FXX1_IGNLU</name>
<organism evidence="1 2">
    <name type="scientific">Ignelater luminosus</name>
    <name type="common">Cucubano</name>
    <name type="synonym">Pyrophorus luminosus</name>
    <dbReference type="NCBI Taxonomy" id="2038154"/>
    <lineage>
        <taxon>Eukaryota</taxon>
        <taxon>Metazoa</taxon>
        <taxon>Ecdysozoa</taxon>
        <taxon>Arthropoda</taxon>
        <taxon>Hexapoda</taxon>
        <taxon>Insecta</taxon>
        <taxon>Pterygota</taxon>
        <taxon>Neoptera</taxon>
        <taxon>Endopterygota</taxon>
        <taxon>Coleoptera</taxon>
        <taxon>Polyphaga</taxon>
        <taxon>Elateriformia</taxon>
        <taxon>Elateroidea</taxon>
        <taxon>Elateridae</taxon>
        <taxon>Agrypninae</taxon>
        <taxon>Pyrophorini</taxon>
        <taxon>Ignelater</taxon>
    </lineage>
</organism>
<accession>A0A8K0FXX1</accession>
<dbReference type="EMBL" id="VTPC01090143">
    <property type="protein sequence ID" value="KAF2884685.1"/>
    <property type="molecule type" value="Genomic_DNA"/>
</dbReference>
<evidence type="ECO:0008006" key="3">
    <source>
        <dbReference type="Google" id="ProtNLM"/>
    </source>
</evidence>
<dbReference type="OrthoDB" id="6768451at2759"/>
<gene>
    <name evidence="1" type="ORF">ILUMI_21482</name>
</gene>
<dbReference type="InterPro" id="IPR043128">
    <property type="entry name" value="Rev_trsase/Diguanyl_cyclase"/>
</dbReference>
<protein>
    <recommendedName>
        <fullName evidence="3">Reverse transcriptase domain-containing protein</fullName>
    </recommendedName>
</protein>
<comment type="caution">
    <text evidence="1">The sequence shown here is derived from an EMBL/GenBank/DDBJ whole genome shotgun (WGS) entry which is preliminary data.</text>
</comment>
<reference evidence="1" key="1">
    <citation type="submission" date="2019-08" db="EMBL/GenBank/DDBJ databases">
        <title>The genome of the North American firefly Photinus pyralis.</title>
        <authorList>
            <consortium name="Photinus pyralis genome working group"/>
            <person name="Fallon T.R."/>
            <person name="Sander Lower S.E."/>
            <person name="Weng J.-K."/>
        </authorList>
    </citation>
    <scope>NUCLEOTIDE SEQUENCE</scope>
    <source>
        <strain evidence="1">TRF0915ILg1</strain>
        <tissue evidence="1">Whole body</tissue>
    </source>
</reference>